<accession>A0A9N8DYM7</accession>
<organism evidence="2 3">
    <name type="scientific">Seminavis robusta</name>
    <dbReference type="NCBI Taxonomy" id="568900"/>
    <lineage>
        <taxon>Eukaryota</taxon>
        <taxon>Sar</taxon>
        <taxon>Stramenopiles</taxon>
        <taxon>Ochrophyta</taxon>
        <taxon>Bacillariophyta</taxon>
        <taxon>Bacillariophyceae</taxon>
        <taxon>Bacillariophycidae</taxon>
        <taxon>Naviculales</taxon>
        <taxon>Naviculaceae</taxon>
        <taxon>Seminavis</taxon>
    </lineage>
</organism>
<name>A0A9N8DYM7_9STRA</name>
<reference evidence="2" key="1">
    <citation type="submission" date="2020-06" db="EMBL/GenBank/DDBJ databases">
        <authorList>
            <consortium name="Plant Systems Biology data submission"/>
        </authorList>
    </citation>
    <scope>NUCLEOTIDE SEQUENCE</scope>
    <source>
        <strain evidence="2">D6</strain>
    </source>
</reference>
<proteinExistence type="predicted"/>
<dbReference type="AlphaFoldDB" id="A0A9N8DYM7"/>
<dbReference type="Proteomes" id="UP001153069">
    <property type="component" value="Unassembled WGS sequence"/>
</dbReference>
<comment type="caution">
    <text evidence="2">The sequence shown here is derived from an EMBL/GenBank/DDBJ whole genome shotgun (WGS) entry which is preliminary data.</text>
</comment>
<evidence type="ECO:0000313" key="3">
    <source>
        <dbReference type="Proteomes" id="UP001153069"/>
    </source>
</evidence>
<keyword evidence="3" id="KW-1185">Reference proteome</keyword>
<evidence type="ECO:0000313" key="2">
    <source>
        <dbReference type="EMBL" id="CAB9509534.1"/>
    </source>
</evidence>
<sequence>MVSNKSYRLPSADKVGYSEMKRLTRRINEALFDDNDGALSNHIFIHHDPFSQSELDEVMTFISGHAIVTSVKYTMDTIEATTEDGRKVNITLFFGGISFNRKIMEAKKEAKKRAPRESIESTDSTDSAFGDGAFEDVTGQGLTQVVDMFAPVAVPATAAKGLDALLEDLDLDDE</sequence>
<protein>
    <submittedName>
        <fullName evidence="2">Uncharacterized protein</fullName>
    </submittedName>
</protein>
<feature type="region of interest" description="Disordered" evidence="1">
    <location>
        <begin position="110"/>
        <end position="132"/>
    </location>
</feature>
<evidence type="ECO:0000256" key="1">
    <source>
        <dbReference type="SAM" id="MobiDB-lite"/>
    </source>
</evidence>
<dbReference type="EMBL" id="CAICTM010000392">
    <property type="protein sequence ID" value="CAB9509534.1"/>
    <property type="molecule type" value="Genomic_DNA"/>
</dbReference>
<gene>
    <name evidence="2" type="ORF">SEMRO_393_G133680.1</name>
</gene>